<protein>
    <submittedName>
        <fullName evidence="2">Uncharacterized protein</fullName>
    </submittedName>
</protein>
<feature type="region of interest" description="Disordered" evidence="1">
    <location>
        <begin position="37"/>
        <end position="65"/>
    </location>
</feature>
<proteinExistence type="predicted"/>
<evidence type="ECO:0000313" key="3">
    <source>
        <dbReference type="Proteomes" id="UP000077381"/>
    </source>
</evidence>
<accession>A0A177HMQ1</accession>
<name>A0A177HMQ1_9ACTN</name>
<dbReference type="EMBL" id="LOHS01000108">
    <property type="protein sequence ID" value="OAH11494.1"/>
    <property type="molecule type" value="Genomic_DNA"/>
</dbReference>
<gene>
    <name evidence="2" type="ORF">STSP_51670</name>
</gene>
<evidence type="ECO:0000256" key="1">
    <source>
        <dbReference type="SAM" id="MobiDB-lite"/>
    </source>
</evidence>
<feature type="compositionally biased region" description="Basic and acidic residues" evidence="1">
    <location>
        <begin position="46"/>
        <end position="65"/>
    </location>
</feature>
<keyword evidence="3" id="KW-1185">Reference proteome</keyword>
<organism evidence="2 3">
    <name type="scientific">Streptomyces jeddahensis</name>
    <dbReference type="NCBI Taxonomy" id="1716141"/>
    <lineage>
        <taxon>Bacteria</taxon>
        <taxon>Bacillati</taxon>
        <taxon>Actinomycetota</taxon>
        <taxon>Actinomycetes</taxon>
        <taxon>Kitasatosporales</taxon>
        <taxon>Streptomycetaceae</taxon>
        <taxon>Streptomyces</taxon>
    </lineage>
</organism>
<evidence type="ECO:0000313" key="2">
    <source>
        <dbReference type="EMBL" id="OAH11494.1"/>
    </source>
</evidence>
<reference evidence="2 3" key="1">
    <citation type="submission" date="2015-12" db="EMBL/GenBank/DDBJ databases">
        <title>Genome sequence of Streptomyces sp. G25.</title>
        <authorList>
            <person name="Poehlein A."/>
            <person name="Roettig A."/>
            <person name="Hiessl S."/>
            <person name="Hauschild P."/>
            <person name="Schauer J."/>
            <person name="Madkour M.H."/>
            <person name="Al-Ansari A.M."/>
            <person name="Almakishah N.H."/>
            <person name="Steinbuechel A."/>
            <person name="Daniel R."/>
        </authorList>
    </citation>
    <scope>NUCLEOTIDE SEQUENCE [LARGE SCALE GENOMIC DNA]</scope>
    <source>
        <strain evidence="3">G25(2015)</strain>
    </source>
</reference>
<dbReference type="Proteomes" id="UP000077381">
    <property type="component" value="Unassembled WGS sequence"/>
</dbReference>
<comment type="caution">
    <text evidence="2">The sequence shown here is derived from an EMBL/GenBank/DDBJ whole genome shotgun (WGS) entry which is preliminary data.</text>
</comment>
<dbReference type="AlphaFoldDB" id="A0A177HMQ1"/>
<sequence length="65" mass="7043">MYPRAMRRTGVGRWSAEGTEAITGSDKLNAAERAHLAGQLSTKPGLKRDQKKFAAEEKLDGNGRG</sequence>